<keyword evidence="5 6" id="KW-0472">Membrane</keyword>
<protein>
    <submittedName>
        <fullName evidence="8">Predicted exporter protein, RND superfamily</fullName>
    </submittedName>
</protein>
<proteinExistence type="predicted"/>
<evidence type="ECO:0000256" key="2">
    <source>
        <dbReference type="ARBA" id="ARBA00022475"/>
    </source>
</evidence>
<feature type="domain" description="SSD" evidence="7">
    <location>
        <begin position="265"/>
        <end position="392"/>
    </location>
</feature>
<feature type="transmembrane region" description="Helical" evidence="6">
    <location>
        <begin position="717"/>
        <end position="735"/>
    </location>
</feature>
<reference evidence="8 9" key="1">
    <citation type="submission" date="2016-10" db="EMBL/GenBank/DDBJ databases">
        <authorList>
            <person name="de Groot N.N."/>
        </authorList>
    </citation>
    <scope>NUCLEOTIDE SEQUENCE [LARGE SCALE GENOMIC DNA]</scope>
    <source>
        <strain evidence="9">EB21,IBRC-M 10013,KCTC 4048</strain>
    </source>
</reference>
<evidence type="ECO:0000256" key="6">
    <source>
        <dbReference type="SAM" id="Phobius"/>
    </source>
</evidence>
<feature type="transmembrane region" description="Helical" evidence="6">
    <location>
        <begin position="367"/>
        <end position="389"/>
    </location>
</feature>
<comment type="subcellular location">
    <subcellularLocation>
        <location evidence="1">Cell membrane</location>
        <topology evidence="1">Multi-pass membrane protein</topology>
    </subcellularLocation>
</comment>
<accession>A0A1G9ZB89</accession>
<dbReference type="PROSITE" id="PS50156">
    <property type="entry name" value="SSD"/>
    <property type="match status" value="2"/>
</dbReference>
<feature type="transmembrane region" description="Helical" evidence="6">
    <location>
        <begin position="241"/>
        <end position="258"/>
    </location>
</feature>
<evidence type="ECO:0000256" key="4">
    <source>
        <dbReference type="ARBA" id="ARBA00022989"/>
    </source>
</evidence>
<feature type="transmembrane region" description="Helical" evidence="6">
    <location>
        <begin position="265"/>
        <end position="287"/>
    </location>
</feature>
<dbReference type="InterPro" id="IPR000731">
    <property type="entry name" value="SSD"/>
</dbReference>
<keyword evidence="9" id="KW-1185">Reference proteome</keyword>
<feature type="transmembrane region" description="Helical" evidence="6">
    <location>
        <begin position="293"/>
        <end position="313"/>
    </location>
</feature>
<gene>
    <name evidence="8" type="ORF">SAMN05192554_11937</name>
</gene>
<keyword evidence="3 6" id="KW-0812">Transmembrane</keyword>
<feature type="transmembrane region" description="Helical" evidence="6">
    <location>
        <begin position="425"/>
        <end position="448"/>
    </location>
</feature>
<feature type="transmembrane region" description="Helical" evidence="6">
    <location>
        <begin position="793"/>
        <end position="818"/>
    </location>
</feature>
<dbReference type="PANTHER" id="PTHR33406">
    <property type="entry name" value="MEMBRANE PROTEIN MJ1562-RELATED"/>
    <property type="match status" value="1"/>
</dbReference>
<dbReference type="EMBL" id="FNIA01000019">
    <property type="protein sequence ID" value="SDN18662.1"/>
    <property type="molecule type" value="Genomic_DNA"/>
</dbReference>
<dbReference type="RefSeq" id="WP_089735193.1">
    <property type="nucleotide sequence ID" value="NZ_FNIA01000019.1"/>
</dbReference>
<evidence type="ECO:0000313" key="8">
    <source>
        <dbReference type="EMBL" id="SDN18662.1"/>
    </source>
</evidence>
<evidence type="ECO:0000256" key="5">
    <source>
        <dbReference type="ARBA" id="ARBA00023136"/>
    </source>
</evidence>
<feature type="transmembrane region" description="Helical" evidence="6">
    <location>
        <begin position="661"/>
        <end position="682"/>
    </location>
</feature>
<feature type="transmembrane region" description="Helical" evidence="6">
    <location>
        <begin position="21"/>
        <end position="38"/>
    </location>
</feature>
<dbReference type="Gene3D" id="1.20.1640.10">
    <property type="entry name" value="Multidrug efflux transporter AcrB transmembrane domain"/>
    <property type="match status" value="2"/>
</dbReference>
<sequence>MRRNPLQFVVGFVTDHSRITIAVMLLLTVVAGAGATMIEAPPDQQLASDAPAQEKLDYISEQYDTGDSDVETVSVYVRDTDGNVLSKGALVDVLEYEQRIASNASVARSLADGRGTTSVAGLVGARLAGDPSASAERRLTALRSADATEVRSAVRATLASDSDGLSLMPASYEPRTASAESTRVVVHFAADARSDAGTEPEAVLHRAALSESDGGDREYFMLTGPATEDFGKRTVVDNLELIGPLALLLILLTLAFAYRDLPDLLVGMTGVLLTLVWMFGLIGWLGVPFGSAGIVAPILLIGLSIDYGIHVFMRYREERAASPDLGVRSSMRRGLRGVGVALALVTLTTAIGFLANLTNSLGSIRQLTLATALGVVAALIVFVTIVPALKVELDALLDRLLGDRNIPPIGAAGGRLTRFLTAGVTAARISAVGVVLVAVVAGASGAYASTELDRELGTYPDEPADWKQDLPDPVGIEEYPFLERNSYVRSNYRATGADYSPAQILVEGEVTDPETLERIDTATARLSDSEAAYRRADGSVPIRTPLTVMDRVAARDDSFASVYRAADTNGDGVPDRHLERVYDALFGSAPDQASTVVERDQDGYRSVRVVVPMRQSSDDRDVAATMYGGAEPIDEAADLSATATGDSVIREVQGDRLTSNIFATLVVSLVAIVALLAGIYRLTEGRASLGVVTVLPVALVVTWVLAGMWLLSVPLTMFTALMISLAIGLGVDYSIHVTERFAQEFGAVADPFQALETTVVGTGGALLGSTGTTVGAFATLSLATFPGLRQMGLMVGLALLLSFVASVFVLPSLLVLWARAVGLDAGTAASRATGAAEGTD</sequence>
<evidence type="ECO:0000256" key="3">
    <source>
        <dbReference type="ARBA" id="ARBA00022692"/>
    </source>
</evidence>
<dbReference type="AlphaFoldDB" id="A0A1G9ZB89"/>
<evidence type="ECO:0000256" key="1">
    <source>
        <dbReference type="ARBA" id="ARBA00004651"/>
    </source>
</evidence>
<feature type="transmembrane region" description="Helical" evidence="6">
    <location>
        <begin position="334"/>
        <end position="355"/>
    </location>
</feature>
<feature type="transmembrane region" description="Helical" evidence="6">
    <location>
        <begin position="689"/>
        <end position="711"/>
    </location>
</feature>
<evidence type="ECO:0000259" key="7">
    <source>
        <dbReference type="PROSITE" id="PS50156"/>
    </source>
</evidence>
<name>A0A1G9ZB89_9EURY</name>
<dbReference type="PANTHER" id="PTHR33406:SF13">
    <property type="entry name" value="MEMBRANE PROTEIN YDFJ"/>
    <property type="match status" value="1"/>
</dbReference>
<dbReference type="InterPro" id="IPR050545">
    <property type="entry name" value="Mycobact_MmpL"/>
</dbReference>
<organism evidence="8 9">
    <name type="scientific">Haloarchaeobius iranensis</name>
    <dbReference type="NCBI Taxonomy" id="996166"/>
    <lineage>
        <taxon>Archaea</taxon>
        <taxon>Methanobacteriati</taxon>
        <taxon>Methanobacteriota</taxon>
        <taxon>Stenosarchaea group</taxon>
        <taxon>Halobacteria</taxon>
        <taxon>Halobacteriales</taxon>
        <taxon>Halorubellaceae</taxon>
        <taxon>Haloarchaeobius</taxon>
    </lineage>
</organism>
<dbReference type="OrthoDB" id="42357at2157"/>
<keyword evidence="2" id="KW-1003">Cell membrane</keyword>
<dbReference type="InterPro" id="IPR004869">
    <property type="entry name" value="MMPL_dom"/>
</dbReference>
<dbReference type="GO" id="GO:0005886">
    <property type="term" value="C:plasma membrane"/>
    <property type="evidence" value="ECO:0007669"/>
    <property type="project" value="UniProtKB-SubCell"/>
</dbReference>
<dbReference type="Proteomes" id="UP000199370">
    <property type="component" value="Unassembled WGS sequence"/>
</dbReference>
<dbReference type="SUPFAM" id="SSF82866">
    <property type="entry name" value="Multidrug efflux transporter AcrB transmembrane domain"/>
    <property type="match status" value="2"/>
</dbReference>
<feature type="domain" description="SSD" evidence="7">
    <location>
        <begin position="660"/>
        <end position="816"/>
    </location>
</feature>
<evidence type="ECO:0000313" key="9">
    <source>
        <dbReference type="Proteomes" id="UP000199370"/>
    </source>
</evidence>
<keyword evidence="4 6" id="KW-1133">Transmembrane helix</keyword>
<dbReference type="Pfam" id="PF03176">
    <property type="entry name" value="MMPL"/>
    <property type="match status" value="2"/>
</dbReference>